<dbReference type="STRING" id="177199.A0A420YIW6"/>
<feature type="region of interest" description="Disordered" evidence="1">
    <location>
        <begin position="165"/>
        <end position="184"/>
    </location>
</feature>
<feature type="compositionally biased region" description="Polar residues" evidence="1">
    <location>
        <begin position="170"/>
        <end position="183"/>
    </location>
</feature>
<dbReference type="PANTHER" id="PTHR41677">
    <property type="entry name" value="YALI0B19030P"/>
    <property type="match status" value="1"/>
</dbReference>
<accession>A0A420YIW6</accession>
<dbReference type="PANTHER" id="PTHR41677:SF1">
    <property type="entry name" value="FE2OG DIOXYGENASE DOMAIN-CONTAINING PROTEIN"/>
    <property type="match status" value="1"/>
</dbReference>
<reference evidence="2 3" key="1">
    <citation type="submission" date="2018-08" db="EMBL/GenBank/DDBJ databases">
        <title>Draft genome of the lignicolous fungus Coniochaeta pulveracea.</title>
        <authorList>
            <person name="Borstlap C.J."/>
            <person name="De Witt R.N."/>
            <person name="Botha A."/>
            <person name="Volschenk H."/>
        </authorList>
    </citation>
    <scope>NUCLEOTIDE SEQUENCE [LARGE SCALE GENOMIC DNA]</scope>
    <source>
        <strain evidence="2 3">CAB683</strain>
    </source>
</reference>
<evidence type="ECO:0000313" key="3">
    <source>
        <dbReference type="Proteomes" id="UP000275385"/>
    </source>
</evidence>
<feature type="compositionally biased region" description="Polar residues" evidence="1">
    <location>
        <begin position="1"/>
        <end position="15"/>
    </location>
</feature>
<dbReference type="OrthoDB" id="10256055at2759"/>
<gene>
    <name evidence="2" type="ORF">DL546_007925</name>
</gene>
<keyword evidence="3" id="KW-1185">Reference proteome</keyword>
<dbReference type="EMBL" id="QVQW01000007">
    <property type="protein sequence ID" value="RKU47829.1"/>
    <property type="molecule type" value="Genomic_DNA"/>
</dbReference>
<name>A0A420YIW6_9PEZI</name>
<dbReference type="Proteomes" id="UP000275385">
    <property type="component" value="Unassembled WGS sequence"/>
</dbReference>
<evidence type="ECO:0008006" key="4">
    <source>
        <dbReference type="Google" id="ProtNLM"/>
    </source>
</evidence>
<evidence type="ECO:0000256" key="1">
    <source>
        <dbReference type="SAM" id="MobiDB-lite"/>
    </source>
</evidence>
<organism evidence="2 3">
    <name type="scientific">Coniochaeta pulveracea</name>
    <dbReference type="NCBI Taxonomy" id="177199"/>
    <lineage>
        <taxon>Eukaryota</taxon>
        <taxon>Fungi</taxon>
        <taxon>Dikarya</taxon>
        <taxon>Ascomycota</taxon>
        <taxon>Pezizomycotina</taxon>
        <taxon>Sordariomycetes</taxon>
        <taxon>Sordariomycetidae</taxon>
        <taxon>Coniochaetales</taxon>
        <taxon>Coniochaetaceae</taxon>
        <taxon>Coniochaeta</taxon>
    </lineage>
</organism>
<sequence length="383" mass="42805">MATITTTTVVGNAQSPKGAAPTLKLSNSISRQPVKVDPGKHIAAQKGVEILKMKDLNPNFTSPISEHAAAQIPLATREAVIEMRRELFSREVLDNCLHSTRPGAVQLRGHSPRFTKFIYDFWHHPQVLEAVSRAAGVDLVPAYDYEIASTNVQLGPDGIAGLYNTPAEPLQSQDIPDNKPTNQPKRDPIIGWHRDAHPFVCVLMLSDAQHMKGGETAYRRSDGEIAYIKAPQMGWGAILQGRYITHMGIPASGGTGERIVCVTSFRPRNPALPDSTVLDQIRKHSHHTEIYYQYTLYRVEVLQERMRLMAEALRGRYAENTREGGAGCCLKETVDKRELEAWAREQMGYLRVTYEQVNKSDPHPVRLEDCWGVEGEGDEFNQI</sequence>
<feature type="region of interest" description="Disordered" evidence="1">
    <location>
        <begin position="1"/>
        <end position="23"/>
    </location>
</feature>
<comment type="caution">
    <text evidence="2">The sequence shown here is derived from an EMBL/GenBank/DDBJ whole genome shotgun (WGS) entry which is preliminary data.</text>
</comment>
<evidence type="ECO:0000313" key="2">
    <source>
        <dbReference type="EMBL" id="RKU47829.1"/>
    </source>
</evidence>
<protein>
    <recommendedName>
        <fullName evidence="4">Fe2OG dioxygenase domain-containing protein</fullName>
    </recommendedName>
</protein>
<dbReference type="AlphaFoldDB" id="A0A420YIW6"/>
<proteinExistence type="predicted"/>